<sequence>MLSGLAFQEQDLDCFGIGSFEETFITEEDLERARRKHAENTAAPTLDELVASLGRFATAAGGGGDGGVVVLVPAPVVLCLDGTPIGLAGEVRLEAGERLVWDGVRVARADVDESAEGEDENAQAEANSEAAGAPPPSSDGLSRSRGSSKEAQPLAFCFPLAQVGDVRVKDVEQVDASAWRALHVTVAGAQHVQFVVPSSGPGAVARSVLDAAQTTVLAAQPEVEPVAEPQSQQEATSPQATAGQAFSLSITTLSSASGKGSKIIEKQNGLLAKSRKLLGEKHATAVARAEAVRDAAIAAAHAAYAAAVERAEESTEAQWEAEVAKATKLVRVFARDAEVSVTQPPGAESAERAERAEEEGSDGLPECAICYTSRVDTVLLPCRHEMCGECVARLPQPLTCPWDRASVVATEPRT</sequence>
<evidence type="ECO:0000313" key="7">
    <source>
        <dbReference type="EMBL" id="KNC50027.1"/>
    </source>
</evidence>
<dbReference type="InterPro" id="IPR001841">
    <property type="entry name" value="Znf_RING"/>
</dbReference>
<dbReference type="SUPFAM" id="SSF57850">
    <property type="entry name" value="RING/U-box"/>
    <property type="match status" value="1"/>
</dbReference>
<feature type="compositionally biased region" description="Polar residues" evidence="5">
    <location>
        <begin position="229"/>
        <end position="241"/>
    </location>
</feature>
<dbReference type="GeneID" id="25565116"/>
<evidence type="ECO:0000256" key="3">
    <source>
        <dbReference type="ARBA" id="ARBA00022833"/>
    </source>
</evidence>
<feature type="compositionally biased region" description="Acidic residues" evidence="5">
    <location>
        <begin position="112"/>
        <end position="122"/>
    </location>
</feature>
<evidence type="ECO:0000256" key="5">
    <source>
        <dbReference type="SAM" id="MobiDB-lite"/>
    </source>
</evidence>
<dbReference type="RefSeq" id="XP_013757194.1">
    <property type="nucleotide sequence ID" value="XM_013901740.1"/>
</dbReference>
<name>A0A0L0DCG6_THETB</name>
<dbReference type="Proteomes" id="UP000054408">
    <property type="component" value="Unassembled WGS sequence"/>
</dbReference>
<proteinExistence type="predicted"/>
<gene>
    <name evidence="7" type="ORF">AMSG_05785</name>
</gene>
<dbReference type="EMBL" id="GL349459">
    <property type="protein sequence ID" value="KNC50027.1"/>
    <property type="molecule type" value="Genomic_DNA"/>
</dbReference>
<dbReference type="Pfam" id="PF13920">
    <property type="entry name" value="zf-C3HC4_3"/>
    <property type="match status" value="1"/>
</dbReference>
<accession>A0A0L0DCG6</accession>
<evidence type="ECO:0000256" key="1">
    <source>
        <dbReference type="ARBA" id="ARBA00022723"/>
    </source>
</evidence>
<feature type="compositionally biased region" description="Low complexity" evidence="5">
    <location>
        <begin position="123"/>
        <end position="145"/>
    </location>
</feature>
<dbReference type="InterPro" id="IPR017907">
    <property type="entry name" value="Znf_RING_CS"/>
</dbReference>
<dbReference type="GO" id="GO:0008270">
    <property type="term" value="F:zinc ion binding"/>
    <property type="evidence" value="ECO:0007669"/>
    <property type="project" value="UniProtKB-KW"/>
</dbReference>
<evidence type="ECO:0000313" key="8">
    <source>
        <dbReference type="Proteomes" id="UP000054408"/>
    </source>
</evidence>
<dbReference type="PROSITE" id="PS00518">
    <property type="entry name" value="ZF_RING_1"/>
    <property type="match status" value="1"/>
</dbReference>
<dbReference type="AlphaFoldDB" id="A0A0L0DCG6"/>
<keyword evidence="3" id="KW-0862">Zinc</keyword>
<protein>
    <recommendedName>
        <fullName evidence="6">RING-type domain-containing protein</fullName>
    </recommendedName>
</protein>
<keyword evidence="8" id="KW-1185">Reference proteome</keyword>
<dbReference type="PROSITE" id="PS50089">
    <property type="entry name" value="ZF_RING_2"/>
    <property type="match status" value="1"/>
</dbReference>
<keyword evidence="1" id="KW-0479">Metal-binding</keyword>
<evidence type="ECO:0000259" key="6">
    <source>
        <dbReference type="PROSITE" id="PS50089"/>
    </source>
</evidence>
<dbReference type="Gene3D" id="3.30.40.10">
    <property type="entry name" value="Zinc/RING finger domain, C3HC4 (zinc finger)"/>
    <property type="match status" value="1"/>
</dbReference>
<dbReference type="SMART" id="SM00184">
    <property type="entry name" value="RING"/>
    <property type="match status" value="1"/>
</dbReference>
<dbReference type="InterPro" id="IPR013083">
    <property type="entry name" value="Znf_RING/FYVE/PHD"/>
</dbReference>
<feature type="domain" description="RING-type" evidence="6">
    <location>
        <begin position="367"/>
        <end position="404"/>
    </location>
</feature>
<reference evidence="7 8" key="1">
    <citation type="submission" date="2010-05" db="EMBL/GenBank/DDBJ databases">
        <title>The Genome Sequence of Thecamonas trahens ATCC 50062.</title>
        <authorList>
            <consortium name="The Broad Institute Genome Sequencing Platform"/>
            <person name="Russ C."/>
            <person name="Cuomo C."/>
            <person name="Shea T."/>
            <person name="Young S.K."/>
            <person name="Zeng Q."/>
            <person name="Koehrsen M."/>
            <person name="Haas B."/>
            <person name="Borodovsky M."/>
            <person name="Guigo R."/>
            <person name="Alvarado L."/>
            <person name="Berlin A."/>
            <person name="Bochicchio J."/>
            <person name="Borenstein D."/>
            <person name="Chapman S."/>
            <person name="Chen Z."/>
            <person name="Freedman E."/>
            <person name="Gellesch M."/>
            <person name="Goldberg J."/>
            <person name="Griggs A."/>
            <person name="Gujja S."/>
            <person name="Heilman E."/>
            <person name="Heiman D."/>
            <person name="Hepburn T."/>
            <person name="Howarth C."/>
            <person name="Jen D."/>
            <person name="Larson L."/>
            <person name="Mehta T."/>
            <person name="Park D."/>
            <person name="Pearson M."/>
            <person name="Roberts A."/>
            <person name="Saif S."/>
            <person name="Shenoy N."/>
            <person name="Sisk P."/>
            <person name="Stolte C."/>
            <person name="Sykes S."/>
            <person name="Thomson T."/>
            <person name="Walk T."/>
            <person name="White J."/>
            <person name="Yandava C."/>
            <person name="Burger G."/>
            <person name="Gray M.W."/>
            <person name="Holland P.W.H."/>
            <person name="King N."/>
            <person name="Lang F.B.F."/>
            <person name="Roger A.J."/>
            <person name="Ruiz-Trillo I."/>
            <person name="Lander E."/>
            <person name="Nusbaum C."/>
        </authorList>
    </citation>
    <scope>NUCLEOTIDE SEQUENCE [LARGE SCALE GENOMIC DNA]</scope>
    <source>
        <strain evidence="7 8">ATCC 50062</strain>
    </source>
</reference>
<feature type="region of interest" description="Disordered" evidence="5">
    <location>
        <begin position="111"/>
        <end position="147"/>
    </location>
</feature>
<evidence type="ECO:0000256" key="2">
    <source>
        <dbReference type="ARBA" id="ARBA00022771"/>
    </source>
</evidence>
<dbReference type="OrthoDB" id="5591762at2759"/>
<organism evidence="7 8">
    <name type="scientific">Thecamonas trahens ATCC 50062</name>
    <dbReference type="NCBI Taxonomy" id="461836"/>
    <lineage>
        <taxon>Eukaryota</taxon>
        <taxon>Apusozoa</taxon>
        <taxon>Apusomonadida</taxon>
        <taxon>Apusomonadidae</taxon>
        <taxon>Thecamonas</taxon>
    </lineage>
</organism>
<dbReference type="CDD" id="cd16449">
    <property type="entry name" value="RING-HC"/>
    <property type="match status" value="1"/>
</dbReference>
<feature type="region of interest" description="Disordered" evidence="5">
    <location>
        <begin position="222"/>
        <end position="241"/>
    </location>
</feature>
<keyword evidence="2 4" id="KW-0863">Zinc-finger</keyword>
<evidence type="ECO:0000256" key="4">
    <source>
        <dbReference type="PROSITE-ProRule" id="PRU00175"/>
    </source>
</evidence>